<evidence type="ECO:0000256" key="3">
    <source>
        <dbReference type="ARBA" id="ARBA00023163"/>
    </source>
</evidence>
<dbReference type="Pfam" id="PF12833">
    <property type="entry name" value="HTH_18"/>
    <property type="match status" value="1"/>
</dbReference>
<comment type="caution">
    <text evidence="5">The sequence shown here is derived from an EMBL/GenBank/DDBJ whole genome shotgun (WGS) entry which is preliminary data.</text>
</comment>
<dbReference type="Gene3D" id="1.10.10.60">
    <property type="entry name" value="Homeodomain-like"/>
    <property type="match status" value="1"/>
</dbReference>
<evidence type="ECO:0000313" key="5">
    <source>
        <dbReference type="EMBL" id="MFC0319848.1"/>
    </source>
</evidence>
<feature type="domain" description="HTH araC/xylS-type" evidence="4">
    <location>
        <begin position="175"/>
        <end position="257"/>
    </location>
</feature>
<dbReference type="Pfam" id="PF20240">
    <property type="entry name" value="DUF6597"/>
    <property type="match status" value="1"/>
</dbReference>
<evidence type="ECO:0000313" key="6">
    <source>
        <dbReference type="Proteomes" id="UP001589774"/>
    </source>
</evidence>
<accession>A0ABV6HLR9</accession>
<dbReference type="PROSITE" id="PS01124">
    <property type="entry name" value="HTH_ARAC_FAMILY_2"/>
    <property type="match status" value="1"/>
</dbReference>
<organism evidence="5 6">
    <name type="scientific">Olivibacter oleidegradans</name>
    <dbReference type="NCBI Taxonomy" id="760123"/>
    <lineage>
        <taxon>Bacteria</taxon>
        <taxon>Pseudomonadati</taxon>
        <taxon>Bacteroidota</taxon>
        <taxon>Sphingobacteriia</taxon>
        <taxon>Sphingobacteriales</taxon>
        <taxon>Sphingobacteriaceae</taxon>
        <taxon>Olivibacter</taxon>
    </lineage>
</organism>
<dbReference type="EMBL" id="JBHLWO010000002">
    <property type="protein sequence ID" value="MFC0319848.1"/>
    <property type="molecule type" value="Genomic_DNA"/>
</dbReference>
<name>A0ABV6HLR9_9SPHI</name>
<protein>
    <submittedName>
        <fullName evidence="5">DUF6597 domain-containing transcriptional factor</fullName>
    </submittedName>
</protein>
<keyword evidence="1" id="KW-0805">Transcription regulation</keyword>
<proteinExistence type="predicted"/>
<dbReference type="InterPro" id="IPR018060">
    <property type="entry name" value="HTH_AraC"/>
</dbReference>
<reference evidence="5 6" key="1">
    <citation type="submission" date="2024-09" db="EMBL/GenBank/DDBJ databases">
        <authorList>
            <person name="Sun Q."/>
            <person name="Mori K."/>
        </authorList>
    </citation>
    <scope>NUCLEOTIDE SEQUENCE [LARGE SCALE GENOMIC DNA]</scope>
    <source>
        <strain evidence="5 6">CCM 7765</strain>
    </source>
</reference>
<keyword evidence="6" id="KW-1185">Reference proteome</keyword>
<dbReference type="InterPro" id="IPR009057">
    <property type="entry name" value="Homeodomain-like_sf"/>
</dbReference>
<dbReference type="InterPro" id="IPR046532">
    <property type="entry name" value="DUF6597"/>
</dbReference>
<dbReference type="Proteomes" id="UP001589774">
    <property type="component" value="Unassembled WGS sequence"/>
</dbReference>
<evidence type="ECO:0000259" key="4">
    <source>
        <dbReference type="PROSITE" id="PS01124"/>
    </source>
</evidence>
<dbReference type="PANTHER" id="PTHR46796:SF13">
    <property type="entry name" value="HTH-TYPE TRANSCRIPTIONAL ACTIVATOR RHAS"/>
    <property type="match status" value="1"/>
</dbReference>
<dbReference type="SUPFAM" id="SSF46689">
    <property type="entry name" value="Homeodomain-like"/>
    <property type="match status" value="1"/>
</dbReference>
<dbReference type="RefSeq" id="WP_130855526.1">
    <property type="nucleotide sequence ID" value="NZ_JBHLWO010000002.1"/>
</dbReference>
<keyword evidence="2" id="KW-0238">DNA-binding</keyword>
<dbReference type="InterPro" id="IPR050204">
    <property type="entry name" value="AraC_XylS_family_regulators"/>
</dbReference>
<dbReference type="SMART" id="SM00342">
    <property type="entry name" value="HTH_ARAC"/>
    <property type="match status" value="1"/>
</dbReference>
<evidence type="ECO:0000256" key="1">
    <source>
        <dbReference type="ARBA" id="ARBA00023015"/>
    </source>
</evidence>
<evidence type="ECO:0000256" key="2">
    <source>
        <dbReference type="ARBA" id="ARBA00023125"/>
    </source>
</evidence>
<dbReference type="PANTHER" id="PTHR46796">
    <property type="entry name" value="HTH-TYPE TRANSCRIPTIONAL ACTIVATOR RHAS-RELATED"/>
    <property type="match status" value="1"/>
</dbReference>
<keyword evidence="3" id="KW-0804">Transcription</keyword>
<sequence>MNGQVIPPSSTLADYIRFFWFAEGSATQDTPFVHHAFAYPCPELVFCYKGQFQFQTAFEAEKKLSPGIYGQTQTFGKVASTTDFGVFGFYLFPHALPQLFGLPANELTNESADIKSLCGKEGEILEEEIMLAKNNHQRIELVSDFLTRRLKNAKTTNIHIPLSIKTIICTQQVGSISALVNHSFLSIRQFERRFKEFSGFSPKLFLRITRFNSLLNRSFQDKSFAQIAYEHGYYDQSHFIHDFKNFSGYNPKEYFRQDTVFANDRGTVG</sequence>
<gene>
    <name evidence="5" type="ORF">ACFFI0_16110</name>
</gene>